<dbReference type="Proteomes" id="UP000011666">
    <property type="component" value="Unassembled WGS sequence"/>
</dbReference>
<accession>M0QEE2</accession>
<dbReference type="GO" id="GO:0005524">
    <property type="term" value="F:ATP binding"/>
    <property type="evidence" value="ECO:0007669"/>
    <property type="project" value="InterPro"/>
</dbReference>
<dbReference type="GO" id="GO:0000731">
    <property type="term" value="P:DNA synthesis involved in DNA repair"/>
    <property type="evidence" value="ECO:0007669"/>
    <property type="project" value="TreeGrafter"/>
</dbReference>
<dbReference type="EMBL" id="BANX01000005">
    <property type="protein sequence ID" value="GAC66809.1"/>
    <property type="molecule type" value="Genomic_DNA"/>
</dbReference>
<organism evidence="3 4">
    <name type="scientific">Gordonia soli NBRC 108243</name>
    <dbReference type="NCBI Taxonomy" id="1223545"/>
    <lineage>
        <taxon>Bacteria</taxon>
        <taxon>Bacillati</taxon>
        <taxon>Actinomycetota</taxon>
        <taxon>Actinomycetes</taxon>
        <taxon>Mycobacteriales</taxon>
        <taxon>Gordoniaceae</taxon>
        <taxon>Gordonia</taxon>
    </lineage>
</organism>
<dbReference type="GO" id="GO:0009432">
    <property type="term" value="P:SOS response"/>
    <property type="evidence" value="ECO:0007669"/>
    <property type="project" value="UniProtKB-KW"/>
</dbReference>
<dbReference type="PIRSF" id="PIRSF029347">
    <property type="entry name" value="RecF"/>
    <property type="match status" value="1"/>
</dbReference>
<dbReference type="eggNOG" id="COG4637">
    <property type="taxonomic scope" value="Bacteria"/>
</dbReference>
<dbReference type="PANTHER" id="PTHR32182">
    <property type="entry name" value="DNA REPLICATION AND REPAIR PROTEIN RECF"/>
    <property type="match status" value="1"/>
</dbReference>
<evidence type="ECO:0000256" key="1">
    <source>
        <dbReference type="ARBA" id="ARBA00023236"/>
    </source>
</evidence>
<evidence type="ECO:0000259" key="2">
    <source>
        <dbReference type="Pfam" id="PF13304"/>
    </source>
</evidence>
<dbReference type="InterPro" id="IPR027417">
    <property type="entry name" value="P-loop_NTPase"/>
</dbReference>
<gene>
    <name evidence="3" type="ORF">GS4_05_00170</name>
</gene>
<evidence type="ECO:0000313" key="3">
    <source>
        <dbReference type="EMBL" id="GAC66809.1"/>
    </source>
</evidence>
<proteinExistence type="predicted"/>
<keyword evidence="4" id="KW-1185">Reference proteome</keyword>
<dbReference type="InterPro" id="IPR003959">
    <property type="entry name" value="ATPase_AAA_core"/>
</dbReference>
<dbReference type="InterPro" id="IPR014555">
    <property type="entry name" value="RecF-like"/>
</dbReference>
<dbReference type="GO" id="GO:0016887">
    <property type="term" value="F:ATP hydrolysis activity"/>
    <property type="evidence" value="ECO:0007669"/>
    <property type="project" value="InterPro"/>
</dbReference>
<dbReference type="RefSeq" id="WP_007617373.1">
    <property type="nucleotide sequence ID" value="NZ_BANX01000005.1"/>
</dbReference>
<dbReference type="SUPFAM" id="SSF52540">
    <property type="entry name" value="P-loop containing nucleoside triphosphate hydrolases"/>
    <property type="match status" value="1"/>
</dbReference>
<dbReference type="Pfam" id="PF13304">
    <property type="entry name" value="AAA_21"/>
    <property type="match status" value="1"/>
</dbReference>
<dbReference type="AlphaFoldDB" id="M0QEE2"/>
<evidence type="ECO:0000313" key="4">
    <source>
        <dbReference type="Proteomes" id="UP000011666"/>
    </source>
</evidence>
<dbReference type="PANTHER" id="PTHR32182:SF22">
    <property type="entry name" value="ATP-DEPENDENT ENDONUCLEASE, OLD FAMILY-RELATED"/>
    <property type="match status" value="1"/>
</dbReference>
<dbReference type="STRING" id="1223545.GS4_05_00170"/>
<comment type="caution">
    <text evidence="3">The sequence shown here is derived from an EMBL/GenBank/DDBJ whole genome shotgun (WGS) entry which is preliminary data.</text>
</comment>
<keyword evidence="1" id="KW-0227">DNA damage</keyword>
<dbReference type="GO" id="GO:0006302">
    <property type="term" value="P:double-strand break repair"/>
    <property type="evidence" value="ECO:0007669"/>
    <property type="project" value="TreeGrafter"/>
</dbReference>
<protein>
    <recommendedName>
        <fullName evidence="2">ATPase AAA-type core domain-containing protein</fullName>
    </recommendedName>
</protein>
<name>M0QEE2_9ACTN</name>
<feature type="domain" description="ATPase AAA-type core" evidence="2">
    <location>
        <begin position="26"/>
        <end position="320"/>
    </location>
</feature>
<reference evidence="3 4" key="1">
    <citation type="submission" date="2013-01" db="EMBL/GenBank/DDBJ databases">
        <title>Whole genome shotgun sequence of Gordonia soli NBRC 108243.</title>
        <authorList>
            <person name="Isaki-Nakamura S."/>
            <person name="Hosoyama A."/>
            <person name="Tsuchikane K."/>
            <person name="Ando Y."/>
            <person name="Baba S."/>
            <person name="Ohji S."/>
            <person name="Hamada M."/>
            <person name="Tamura T."/>
            <person name="Yamazoe A."/>
            <person name="Yamazaki S."/>
            <person name="Fujita N."/>
        </authorList>
    </citation>
    <scope>NUCLEOTIDE SEQUENCE [LARGE SCALE GENOMIC DNA]</scope>
    <source>
        <strain evidence="3 4">NBRC 108243</strain>
    </source>
</reference>
<dbReference type="OrthoDB" id="104167at2"/>
<dbReference type="Gene3D" id="3.40.50.300">
    <property type="entry name" value="P-loop containing nucleotide triphosphate hydrolases"/>
    <property type="match status" value="2"/>
</dbReference>
<keyword evidence="1" id="KW-0742">SOS response</keyword>
<sequence>MRITRVSASNWRNFKSLDFPLDSRLFVVGPNAAGKSNLIDLLRFLGDIAQPVGGLAAALTDRGGLSKVRSLFARNHAGGRLVIELELEDETSTWKYRLSIKGESGGKNRPVVDEEKVWKNGKNVLSRPNKQDLADPALLTQTHLEQIAANQDFRALAEYFVKVRYFHLVPQIIREPSRYDLPGEFGGDFIAQMNSVPPKTRDAWLRRMRDALRAAVPEFESLDIEVDSAGRPHLMAGYKNWRKNPARQSEAEFSDGTLRLIGLLWTMVSTPSNGGVLLLEEPELSLNASVVRKLPAMLAVSQRAKDLQVILSTHAPELLDDEGVHGDEVLVLRPAKEGTEAELLSEIADAVGELEAGLPKSDIVQGLIDPRDLSDLVTVGRDSKRR</sequence>